<dbReference type="SMART" id="SM00957">
    <property type="entry name" value="SecA_DEAD"/>
    <property type="match status" value="1"/>
</dbReference>
<dbReference type="GO" id="GO:0005886">
    <property type="term" value="C:plasma membrane"/>
    <property type="evidence" value="ECO:0007669"/>
    <property type="project" value="TreeGrafter"/>
</dbReference>
<protein>
    <submittedName>
        <fullName evidence="6">Preprotein translocase subunit SecA</fullName>
    </submittedName>
</protein>
<dbReference type="GO" id="GO:0005524">
    <property type="term" value="F:ATP binding"/>
    <property type="evidence" value="ECO:0007669"/>
    <property type="project" value="InterPro"/>
</dbReference>
<evidence type="ECO:0000259" key="5">
    <source>
        <dbReference type="PROSITE" id="PS51196"/>
    </source>
</evidence>
<evidence type="ECO:0000256" key="2">
    <source>
        <dbReference type="ARBA" id="ARBA00022927"/>
    </source>
</evidence>
<dbReference type="InterPro" id="IPR014018">
    <property type="entry name" value="SecA_motor_DEAD"/>
</dbReference>
<feature type="domain" description="SecA family profile" evidence="5">
    <location>
        <begin position="3"/>
        <end position="369"/>
    </location>
</feature>
<dbReference type="GO" id="GO:0005829">
    <property type="term" value="C:cytosol"/>
    <property type="evidence" value="ECO:0007669"/>
    <property type="project" value="TreeGrafter"/>
</dbReference>
<dbReference type="GO" id="GO:0043952">
    <property type="term" value="P:protein transport by the Sec complex"/>
    <property type="evidence" value="ECO:0007669"/>
    <property type="project" value="TreeGrafter"/>
</dbReference>
<dbReference type="CDD" id="cd17928">
    <property type="entry name" value="DEXDc_SecA"/>
    <property type="match status" value="1"/>
</dbReference>
<dbReference type="GO" id="GO:0006886">
    <property type="term" value="P:intracellular protein transport"/>
    <property type="evidence" value="ECO:0007669"/>
    <property type="project" value="InterPro"/>
</dbReference>
<keyword evidence="1" id="KW-1003">Cell membrane</keyword>
<dbReference type="PROSITE" id="PS51196">
    <property type="entry name" value="SECA_MOTOR_DEAD"/>
    <property type="match status" value="1"/>
</dbReference>
<gene>
    <name evidence="6" type="primary">secA</name>
    <name evidence="6" type="ORF">E6K72_03260</name>
</gene>
<evidence type="ECO:0000259" key="4">
    <source>
        <dbReference type="PROSITE" id="PS51192"/>
    </source>
</evidence>
<dbReference type="InterPro" id="IPR011115">
    <property type="entry name" value="SecA_DEAD"/>
</dbReference>
<dbReference type="InterPro" id="IPR000185">
    <property type="entry name" value="SecA"/>
</dbReference>
<dbReference type="Proteomes" id="UP000317716">
    <property type="component" value="Unassembled WGS sequence"/>
</dbReference>
<dbReference type="Pfam" id="PF07517">
    <property type="entry name" value="SecA_DEAD"/>
    <property type="match status" value="1"/>
</dbReference>
<dbReference type="InterPro" id="IPR014001">
    <property type="entry name" value="Helicase_ATP-bd"/>
</dbReference>
<accession>A0A538T2H5</accession>
<dbReference type="AlphaFoldDB" id="A0A538T2H5"/>
<organism evidence="6 7">
    <name type="scientific">Eiseniibacteriota bacterium</name>
    <dbReference type="NCBI Taxonomy" id="2212470"/>
    <lineage>
        <taxon>Bacteria</taxon>
        <taxon>Candidatus Eiseniibacteriota</taxon>
    </lineage>
</organism>
<evidence type="ECO:0000256" key="1">
    <source>
        <dbReference type="ARBA" id="ARBA00022475"/>
    </source>
</evidence>
<keyword evidence="2" id="KW-0813">Transport</keyword>
<dbReference type="PRINTS" id="PR00906">
    <property type="entry name" value="SECA"/>
</dbReference>
<dbReference type="GO" id="GO:0031522">
    <property type="term" value="C:cell envelope Sec protein transport complex"/>
    <property type="evidence" value="ECO:0007669"/>
    <property type="project" value="TreeGrafter"/>
</dbReference>
<dbReference type="PANTHER" id="PTHR30612:SF0">
    <property type="entry name" value="CHLOROPLAST PROTEIN-TRANSPORTING ATPASE"/>
    <property type="match status" value="1"/>
</dbReference>
<dbReference type="InterPro" id="IPR027417">
    <property type="entry name" value="P-loop_NTPase"/>
</dbReference>
<keyword evidence="3" id="KW-0811">Translocation</keyword>
<sequence>MFESLLKSLFGSKHERDVRRAEPIVTQINELAESFGALSDDDLRAKTAEFKARIAQTLEGVSEDAERLAAERQALDDLLPEAFAAVKEACRRLVGREWPVVGIPLRWDMIPYDVQLIGGVMLHEGKIAEMATGEGKTLVATMPLYLNALTGRGAHLVTVNDYLARRDSEWMGEIYRFLGLTVGCIQQGMDPPQRRLQYACDITYGTNNEFGFDYLRDNMAVRPEHRVQRGFAYAIVDEVDSVLIDEARTPLIISGPVEHSDQAFDELKPLVDRVVRTQTQLVNELLSEADALLKDPQQEYAAGEKLLQVQRGAPKHKRFTKLLSDQPGLKKLTTRVELDYLRDKRMHELDDALFFVIEEKQRNVDLLEK</sequence>
<name>A0A538T2H5_UNCEI</name>
<comment type="caution">
    <text evidence="6">The sequence shown here is derived from an EMBL/GenBank/DDBJ whole genome shotgun (WGS) entry which is preliminary data.</text>
</comment>
<proteinExistence type="predicted"/>
<feature type="non-terminal residue" evidence="6">
    <location>
        <position position="369"/>
    </location>
</feature>
<feature type="domain" description="Helicase ATP-binding" evidence="4">
    <location>
        <begin position="117"/>
        <end position="298"/>
    </location>
</feature>
<evidence type="ECO:0000313" key="7">
    <source>
        <dbReference type="Proteomes" id="UP000317716"/>
    </source>
</evidence>
<dbReference type="PANTHER" id="PTHR30612">
    <property type="entry name" value="SECA INNER MEMBRANE COMPONENT OF SEC PROTEIN SECRETION SYSTEM"/>
    <property type="match status" value="1"/>
</dbReference>
<keyword evidence="1" id="KW-0472">Membrane</keyword>
<evidence type="ECO:0000313" key="6">
    <source>
        <dbReference type="EMBL" id="TMQ57847.1"/>
    </source>
</evidence>
<dbReference type="EMBL" id="VBOS01000102">
    <property type="protein sequence ID" value="TMQ57847.1"/>
    <property type="molecule type" value="Genomic_DNA"/>
</dbReference>
<reference evidence="6 7" key="1">
    <citation type="journal article" date="2019" name="Nat. Microbiol.">
        <title>Mediterranean grassland soil C-N compound turnover is dependent on rainfall and depth, and is mediated by genomically divergent microorganisms.</title>
        <authorList>
            <person name="Diamond S."/>
            <person name="Andeer P.F."/>
            <person name="Li Z."/>
            <person name="Crits-Christoph A."/>
            <person name="Burstein D."/>
            <person name="Anantharaman K."/>
            <person name="Lane K.R."/>
            <person name="Thomas B.C."/>
            <person name="Pan C."/>
            <person name="Northen T.R."/>
            <person name="Banfield J.F."/>
        </authorList>
    </citation>
    <scope>NUCLEOTIDE SEQUENCE [LARGE SCALE GENOMIC DNA]</scope>
    <source>
        <strain evidence="6">WS_2</strain>
    </source>
</reference>
<dbReference type="GO" id="GO:0006605">
    <property type="term" value="P:protein targeting"/>
    <property type="evidence" value="ECO:0007669"/>
    <property type="project" value="InterPro"/>
</dbReference>
<evidence type="ECO:0000256" key="3">
    <source>
        <dbReference type="ARBA" id="ARBA00023010"/>
    </source>
</evidence>
<dbReference type="PROSITE" id="PS51192">
    <property type="entry name" value="HELICASE_ATP_BIND_1"/>
    <property type="match status" value="1"/>
</dbReference>
<keyword evidence="2" id="KW-0653">Protein transport</keyword>
<dbReference type="SUPFAM" id="SSF52540">
    <property type="entry name" value="P-loop containing nucleoside triphosphate hydrolases"/>
    <property type="match status" value="1"/>
</dbReference>
<dbReference type="GO" id="GO:0017038">
    <property type="term" value="P:protein import"/>
    <property type="evidence" value="ECO:0007669"/>
    <property type="project" value="InterPro"/>
</dbReference>
<dbReference type="Gene3D" id="3.40.50.300">
    <property type="entry name" value="P-loop containing nucleotide triphosphate hydrolases"/>
    <property type="match status" value="1"/>
</dbReference>